<keyword evidence="2" id="KW-0175">Coiled coil</keyword>
<evidence type="ECO:0000256" key="2">
    <source>
        <dbReference type="SAM" id="Coils"/>
    </source>
</evidence>
<organism evidence="4 5">
    <name type="scientific">Sediminihaliea albiluteola</name>
    <dbReference type="NCBI Taxonomy" id="2758564"/>
    <lineage>
        <taxon>Bacteria</taxon>
        <taxon>Pseudomonadati</taxon>
        <taxon>Pseudomonadota</taxon>
        <taxon>Gammaproteobacteria</taxon>
        <taxon>Cellvibrionales</taxon>
        <taxon>Halieaceae</taxon>
        <taxon>Sediminihaliea</taxon>
    </lineage>
</organism>
<dbReference type="Proteomes" id="UP000539350">
    <property type="component" value="Unassembled WGS sequence"/>
</dbReference>
<feature type="coiled-coil region" evidence="2">
    <location>
        <begin position="113"/>
        <end position="179"/>
    </location>
</feature>
<gene>
    <name evidence="4" type="ORF">H2508_09060</name>
</gene>
<sequence length="398" mass="42976">MSRAMRRQAFFTLVLLILGLGLAYLLLVAKPGPQPQPAPELAAPRVQVVVVEPQARSIAVVTQGTVGPLQQVTLISRVAGQVEAVASSFAEGGFFQAGEELIKVEDVDYRFAIVRAESQVAAVQQRVAEERGRALQAKREWRDLGSKDANALFLRQPQLAAAEAALAAAKADLEAAQLDLKRTSISLPFNGRISTKRVDVGQYISPGAVLAEAYATEAVQLRLPLTDRQVALLDLPLTYQAQESALTEAIPVTLEARFGNRQWHWQASIVRTDASIDVDSRVLYAVAEVRDPFAREAGSERPPLAPGLFVSATIEGRDLPDVVVLPRSALRSDDSLMLVDAENRTQARAVQVLQGDAQQVWVQGLEPGDRVIVSESDLLDAGMKVTAEETSAPTGVNH</sequence>
<dbReference type="Gene3D" id="2.40.50.100">
    <property type="match status" value="1"/>
</dbReference>
<dbReference type="Gene3D" id="2.40.420.20">
    <property type="match status" value="1"/>
</dbReference>
<protein>
    <submittedName>
        <fullName evidence="4">Efflux RND transporter periplasmic adaptor subunit</fullName>
    </submittedName>
</protein>
<proteinExistence type="inferred from homology"/>
<feature type="domain" description="Multidrug resistance protein MdtA-like C-terminal permuted SH3" evidence="3">
    <location>
        <begin position="321"/>
        <end position="377"/>
    </location>
</feature>
<dbReference type="SUPFAM" id="SSF111369">
    <property type="entry name" value="HlyD-like secretion proteins"/>
    <property type="match status" value="1"/>
</dbReference>
<comment type="similarity">
    <text evidence="1">Belongs to the membrane fusion protein (MFP) (TC 8.A.1) family.</text>
</comment>
<dbReference type="Gene3D" id="1.10.287.470">
    <property type="entry name" value="Helix hairpin bin"/>
    <property type="match status" value="1"/>
</dbReference>
<accession>A0A7W2YJ73</accession>
<evidence type="ECO:0000313" key="4">
    <source>
        <dbReference type="EMBL" id="MBA6413256.1"/>
    </source>
</evidence>
<evidence type="ECO:0000256" key="1">
    <source>
        <dbReference type="ARBA" id="ARBA00009477"/>
    </source>
</evidence>
<dbReference type="GO" id="GO:1990281">
    <property type="term" value="C:efflux pump complex"/>
    <property type="evidence" value="ECO:0007669"/>
    <property type="project" value="TreeGrafter"/>
</dbReference>
<dbReference type="PANTHER" id="PTHR30469">
    <property type="entry name" value="MULTIDRUG RESISTANCE PROTEIN MDTA"/>
    <property type="match status" value="1"/>
</dbReference>
<evidence type="ECO:0000259" key="3">
    <source>
        <dbReference type="Pfam" id="PF25967"/>
    </source>
</evidence>
<name>A0A7W2YJ73_9GAMM</name>
<keyword evidence="5" id="KW-1185">Reference proteome</keyword>
<dbReference type="AlphaFoldDB" id="A0A7W2YJ73"/>
<comment type="caution">
    <text evidence="4">The sequence shown here is derived from an EMBL/GenBank/DDBJ whole genome shotgun (WGS) entry which is preliminary data.</text>
</comment>
<dbReference type="InterPro" id="IPR058627">
    <property type="entry name" value="MdtA-like_C"/>
</dbReference>
<dbReference type="InterPro" id="IPR006143">
    <property type="entry name" value="RND_pump_MFP"/>
</dbReference>
<dbReference type="NCBIfam" id="TIGR01730">
    <property type="entry name" value="RND_mfp"/>
    <property type="match status" value="1"/>
</dbReference>
<dbReference type="GO" id="GO:0015562">
    <property type="term" value="F:efflux transmembrane transporter activity"/>
    <property type="evidence" value="ECO:0007669"/>
    <property type="project" value="TreeGrafter"/>
</dbReference>
<dbReference type="Gene3D" id="2.40.30.170">
    <property type="match status" value="1"/>
</dbReference>
<dbReference type="PANTHER" id="PTHR30469:SF12">
    <property type="entry name" value="MULTIDRUG RESISTANCE PROTEIN MDTA"/>
    <property type="match status" value="1"/>
</dbReference>
<dbReference type="Pfam" id="PF25967">
    <property type="entry name" value="RND-MFP_C"/>
    <property type="match status" value="1"/>
</dbReference>
<dbReference type="EMBL" id="JACFXU010000014">
    <property type="protein sequence ID" value="MBA6413256.1"/>
    <property type="molecule type" value="Genomic_DNA"/>
</dbReference>
<reference evidence="4 5" key="1">
    <citation type="submission" date="2020-07" db="EMBL/GenBank/DDBJ databases">
        <title>Halieaceae bacterium, F7430, whole genome shotgun sequencing project.</title>
        <authorList>
            <person name="Jiang S."/>
            <person name="Liu Z.W."/>
            <person name="Du Z.J."/>
        </authorList>
    </citation>
    <scope>NUCLEOTIDE SEQUENCE [LARGE SCALE GENOMIC DNA]</scope>
    <source>
        <strain evidence="4 5">F7430</strain>
    </source>
</reference>
<evidence type="ECO:0000313" key="5">
    <source>
        <dbReference type="Proteomes" id="UP000539350"/>
    </source>
</evidence>
<dbReference type="RefSeq" id="WP_182172152.1">
    <property type="nucleotide sequence ID" value="NZ_JACFXU010000014.1"/>
</dbReference>